<gene>
    <name evidence="1" type="ORF">H7C19_10280</name>
</gene>
<comment type="caution">
    <text evidence="1">The sequence shown here is derived from an EMBL/GenBank/DDBJ whole genome shotgun (WGS) entry which is preliminary data.</text>
</comment>
<sequence length="67" mass="7677">MTAAEAELVRALSEGEVDAKDPAEEAVDRLRPRWEIRIQTERDPVAEETAAYRKMAKEVDDRYGQED</sequence>
<reference evidence="1 2" key="1">
    <citation type="submission" date="2020-08" db="EMBL/GenBank/DDBJ databases">
        <title>Cohnella phylogeny.</title>
        <authorList>
            <person name="Dunlap C."/>
        </authorList>
    </citation>
    <scope>NUCLEOTIDE SEQUENCE [LARGE SCALE GENOMIC DNA]</scope>
    <source>
        <strain evidence="1 2">DSM 28246</strain>
    </source>
</reference>
<name>A0A7X0RP83_9BACL</name>
<protein>
    <submittedName>
        <fullName evidence="1">Uncharacterized protein</fullName>
    </submittedName>
</protein>
<dbReference type="AlphaFoldDB" id="A0A7X0RP83"/>
<proteinExistence type="predicted"/>
<evidence type="ECO:0000313" key="2">
    <source>
        <dbReference type="Proteomes" id="UP000547209"/>
    </source>
</evidence>
<evidence type="ECO:0000313" key="1">
    <source>
        <dbReference type="EMBL" id="MBB6671075.1"/>
    </source>
</evidence>
<dbReference type="Proteomes" id="UP000547209">
    <property type="component" value="Unassembled WGS sequence"/>
</dbReference>
<dbReference type="EMBL" id="JACJVP010000016">
    <property type="protein sequence ID" value="MBB6671075.1"/>
    <property type="molecule type" value="Genomic_DNA"/>
</dbReference>
<organism evidence="1 2">
    <name type="scientific">Cohnella nanjingensis</name>
    <dbReference type="NCBI Taxonomy" id="1387779"/>
    <lineage>
        <taxon>Bacteria</taxon>
        <taxon>Bacillati</taxon>
        <taxon>Bacillota</taxon>
        <taxon>Bacilli</taxon>
        <taxon>Bacillales</taxon>
        <taxon>Paenibacillaceae</taxon>
        <taxon>Cohnella</taxon>
    </lineage>
</organism>
<keyword evidence="2" id="KW-1185">Reference proteome</keyword>
<accession>A0A7X0RP83</accession>